<gene>
    <name evidence="1" type="ORF">ACAOBT_LOCUS6265</name>
</gene>
<comment type="caution">
    <text evidence="1">The sequence shown here is derived from an EMBL/GenBank/DDBJ whole genome shotgun (WGS) entry which is preliminary data.</text>
</comment>
<proteinExistence type="predicted"/>
<protein>
    <submittedName>
        <fullName evidence="1">Uncharacterized protein</fullName>
    </submittedName>
</protein>
<dbReference type="AlphaFoldDB" id="A0A9P0K6L4"/>
<evidence type="ECO:0000313" key="1">
    <source>
        <dbReference type="EMBL" id="CAH1965309.1"/>
    </source>
</evidence>
<evidence type="ECO:0000313" key="2">
    <source>
        <dbReference type="Proteomes" id="UP001152888"/>
    </source>
</evidence>
<organism evidence="1 2">
    <name type="scientific">Acanthoscelides obtectus</name>
    <name type="common">Bean weevil</name>
    <name type="synonym">Bruchus obtectus</name>
    <dbReference type="NCBI Taxonomy" id="200917"/>
    <lineage>
        <taxon>Eukaryota</taxon>
        <taxon>Metazoa</taxon>
        <taxon>Ecdysozoa</taxon>
        <taxon>Arthropoda</taxon>
        <taxon>Hexapoda</taxon>
        <taxon>Insecta</taxon>
        <taxon>Pterygota</taxon>
        <taxon>Neoptera</taxon>
        <taxon>Endopterygota</taxon>
        <taxon>Coleoptera</taxon>
        <taxon>Polyphaga</taxon>
        <taxon>Cucujiformia</taxon>
        <taxon>Chrysomeloidea</taxon>
        <taxon>Chrysomelidae</taxon>
        <taxon>Bruchinae</taxon>
        <taxon>Bruchini</taxon>
        <taxon>Acanthoscelides</taxon>
    </lineage>
</organism>
<dbReference type="Proteomes" id="UP001152888">
    <property type="component" value="Unassembled WGS sequence"/>
</dbReference>
<keyword evidence="2" id="KW-1185">Reference proteome</keyword>
<name>A0A9P0K6L4_ACAOB</name>
<reference evidence="1" key="1">
    <citation type="submission" date="2022-03" db="EMBL/GenBank/DDBJ databases">
        <authorList>
            <person name="Sayadi A."/>
        </authorList>
    </citation>
    <scope>NUCLEOTIDE SEQUENCE</scope>
</reference>
<dbReference type="EMBL" id="CAKOFQ010006723">
    <property type="protein sequence ID" value="CAH1965309.1"/>
    <property type="molecule type" value="Genomic_DNA"/>
</dbReference>
<dbReference type="OrthoDB" id="4822at2759"/>
<sequence length="51" mass="6022">MVYRKHHLVVEKKANMTLQNRTLGGRYRITHGDSNFSLLYVISELNAYNIR</sequence>
<accession>A0A9P0K6L4</accession>